<evidence type="ECO:0000256" key="3">
    <source>
        <dbReference type="ARBA" id="ARBA00022525"/>
    </source>
</evidence>
<evidence type="ECO:0000256" key="13">
    <source>
        <dbReference type="ARBA" id="ARBA00037312"/>
    </source>
</evidence>
<comment type="catalytic activity">
    <reaction evidence="15">
        <text>[(1-&gt;4)-alpha-D-galacturonosyl](n) + H2O = alpha-D-galacturonate + [(1-&gt;4)-alpha-D-galacturonosyl](n-1)</text>
        <dbReference type="Rhea" id="RHEA:14117"/>
        <dbReference type="Rhea" id="RHEA-COMP:14570"/>
        <dbReference type="Rhea" id="RHEA-COMP:14572"/>
        <dbReference type="ChEBI" id="CHEBI:15377"/>
        <dbReference type="ChEBI" id="CHEBI:58658"/>
        <dbReference type="ChEBI" id="CHEBI:140523"/>
        <dbReference type="EC" id="3.2.1.67"/>
    </reaction>
</comment>
<accession>A0A0C3B7G9</accession>
<feature type="chain" id="PRO_5002161663" description="galacturonan 1,4-alpha-galacturonidase" evidence="18">
    <location>
        <begin position="27"/>
        <end position="420"/>
    </location>
</feature>
<dbReference type="GO" id="GO:0005576">
    <property type="term" value="C:extracellular region"/>
    <property type="evidence" value="ECO:0007669"/>
    <property type="project" value="UniProtKB-SubCell"/>
</dbReference>
<sequence length="420" mass="45316">MMVIKFVRCVLLDVILLACIVPAVSSSGSDFTSTVKRFPSISNLDGICTLTNSSGDDGPAFTAAILSDQCSTVNIPAGTTINIASPLNTSATYNKHISLAGTLSFTDDTTYWQQNSFKFTYQNATTFWLLGGKNISLYGGGTIQGNGQAWYNLYSTNSSVLRPIPLTIYEAINIVVRDITVLQTPFWNFFVSDSKKIVFDDITLHSTSTIAGIDAKNTDGWDIYRSDDVTITNSQITNQDDCVSFKPNSTNVLVQNLICNGSHGISVGSLGQYNGEFDLVENVSVSNIHMLNAQNGVRIKSWAGPNVGSGLVKNISYSHWQEDNVDNPIIIDSCFMTNTTTCTQYPSKVPTEDVYISYINGTSSGQEQSVVVNLNCSPGGTCSNIKLDNIALSPPAKYGLATYLCANIKVLGNAASLFNC</sequence>
<evidence type="ECO:0000313" key="20">
    <source>
        <dbReference type="Proteomes" id="UP000054166"/>
    </source>
</evidence>
<keyword evidence="20" id="KW-1185">Reference proteome</keyword>
<keyword evidence="6 17" id="KW-0378">Hydrolase</keyword>
<evidence type="ECO:0000256" key="2">
    <source>
        <dbReference type="ARBA" id="ARBA00008834"/>
    </source>
</evidence>
<keyword evidence="10 17" id="KW-0326">Glycosidase</keyword>
<dbReference type="InParanoid" id="A0A0C3B7G9"/>
<reference evidence="20" key="2">
    <citation type="submission" date="2015-01" db="EMBL/GenBank/DDBJ databases">
        <title>Evolutionary Origins and Diversification of the Mycorrhizal Mutualists.</title>
        <authorList>
            <consortium name="DOE Joint Genome Institute"/>
            <consortium name="Mycorrhizal Genomics Consortium"/>
            <person name="Kohler A."/>
            <person name="Kuo A."/>
            <person name="Nagy L.G."/>
            <person name="Floudas D."/>
            <person name="Copeland A."/>
            <person name="Barry K.W."/>
            <person name="Cichocki N."/>
            <person name="Veneault-Fourrey C."/>
            <person name="LaButti K."/>
            <person name="Lindquist E.A."/>
            <person name="Lipzen A."/>
            <person name="Lundell T."/>
            <person name="Morin E."/>
            <person name="Murat C."/>
            <person name="Riley R."/>
            <person name="Ohm R."/>
            <person name="Sun H."/>
            <person name="Tunlid A."/>
            <person name="Henrissat B."/>
            <person name="Grigoriev I.V."/>
            <person name="Hibbett D.S."/>
            <person name="Martin F."/>
        </authorList>
    </citation>
    <scope>NUCLEOTIDE SEQUENCE [LARGE SCALE GENOMIC DNA]</scope>
    <source>
        <strain evidence="20">F 1598</strain>
    </source>
</reference>
<evidence type="ECO:0000256" key="14">
    <source>
        <dbReference type="ARBA" id="ARBA00038933"/>
    </source>
</evidence>
<evidence type="ECO:0000256" key="17">
    <source>
        <dbReference type="RuleBase" id="RU361169"/>
    </source>
</evidence>
<evidence type="ECO:0000256" key="5">
    <source>
        <dbReference type="ARBA" id="ARBA00022737"/>
    </source>
</evidence>
<dbReference type="EMBL" id="KN832995">
    <property type="protein sequence ID" value="KIM82178.1"/>
    <property type="molecule type" value="Genomic_DNA"/>
</dbReference>
<comment type="similarity">
    <text evidence="2 17">Belongs to the glycosyl hydrolase 28 family.</text>
</comment>
<dbReference type="AlphaFoldDB" id="A0A0C3B7G9"/>
<keyword evidence="3" id="KW-0964">Secreted</keyword>
<keyword evidence="7" id="KW-1015">Disulfide bond</keyword>
<proteinExistence type="inferred from homology"/>
<dbReference type="Pfam" id="PF00295">
    <property type="entry name" value="Glyco_hydro_28"/>
    <property type="match status" value="1"/>
</dbReference>
<keyword evidence="5" id="KW-0677">Repeat</keyword>
<dbReference type="EC" id="3.2.1.67" evidence="14"/>
<name>A0A0C3B7G9_PILCF</name>
<dbReference type="Gene3D" id="2.160.20.10">
    <property type="entry name" value="Single-stranded right-handed beta-helix, Pectin lyase-like"/>
    <property type="match status" value="1"/>
</dbReference>
<comment type="subcellular location">
    <subcellularLocation>
        <location evidence="1">Secreted</location>
    </subcellularLocation>
</comment>
<reference evidence="19 20" key="1">
    <citation type="submission" date="2014-04" db="EMBL/GenBank/DDBJ databases">
        <authorList>
            <consortium name="DOE Joint Genome Institute"/>
            <person name="Kuo A."/>
            <person name="Tarkka M."/>
            <person name="Buscot F."/>
            <person name="Kohler A."/>
            <person name="Nagy L.G."/>
            <person name="Floudas D."/>
            <person name="Copeland A."/>
            <person name="Barry K.W."/>
            <person name="Cichocki N."/>
            <person name="Veneault-Fourrey C."/>
            <person name="LaButti K."/>
            <person name="Lindquist E.A."/>
            <person name="Lipzen A."/>
            <person name="Lundell T."/>
            <person name="Morin E."/>
            <person name="Murat C."/>
            <person name="Sun H."/>
            <person name="Tunlid A."/>
            <person name="Henrissat B."/>
            <person name="Grigoriev I.V."/>
            <person name="Hibbett D.S."/>
            <person name="Martin F."/>
            <person name="Nordberg H.P."/>
            <person name="Cantor M.N."/>
            <person name="Hua S.X."/>
        </authorList>
    </citation>
    <scope>NUCLEOTIDE SEQUENCE [LARGE SCALE GENOMIC DNA]</scope>
    <source>
        <strain evidence="19 20">F 1598</strain>
    </source>
</reference>
<evidence type="ECO:0000256" key="11">
    <source>
        <dbReference type="ARBA" id="ARBA00023316"/>
    </source>
</evidence>
<evidence type="ECO:0000313" key="19">
    <source>
        <dbReference type="EMBL" id="KIM82178.1"/>
    </source>
</evidence>
<dbReference type="PANTHER" id="PTHR31736:SF12">
    <property type="entry name" value="EXO-POLYGALACTURONASE, PUTATIVE-RELATED"/>
    <property type="match status" value="1"/>
</dbReference>
<gene>
    <name evidence="19" type="ORF">PILCRDRAFT_820548</name>
</gene>
<dbReference type="HOGENOM" id="CLU_016031_1_0_1"/>
<dbReference type="GO" id="GO:0004650">
    <property type="term" value="F:polygalacturonase activity"/>
    <property type="evidence" value="ECO:0007669"/>
    <property type="project" value="InterPro"/>
</dbReference>
<feature type="signal peptide" evidence="18">
    <location>
        <begin position="1"/>
        <end position="26"/>
    </location>
</feature>
<comment type="function">
    <text evidence="13">Specific in hydrolyzing the terminal glycosidic bond of polygalacturonic acid and oligogalacturonates.</text>
</comment>
<keyword evidence="4 18" id="KW-0732">Signal</keyword>
<dbReference type="InterPro" id="IPR012334">
    <property type="entry name" value="Pectin_lyas_fold"/>
</dbReference>
<dbReference type="SUPFAM" id="SSF51126">
    <property type="entry name" value="Pectin lyase-like"/>
    <property type="match status" value="1"/>
</dbReference>
<organism evidence="19 20">
    <name type="scientific">Piloderma croceum (strain F 1598)</name>
    <dbReference type="NCBI Taxonomy" id="765440"/>
    <lineage>
        <taxon>Eukaryota</taxon>
        <taxon>Fungi</taxon>
        <taxon>Dikarya</taxon>
        <taxon>Basidiomycota</taxon>
        <taxon>Agaricomycotina</taxon>
        <taxon>Agaricomycetes</taxon>
        <taxon>Agaricomycetidae</taxon>
        <taxon>Atheliales</taxon>
        <taxon>Atheliaceae</taxon>
        <taxon>Piloderma</taxon>
    </lineage>
</organism>
<evidence type="ECO:0000256" key="6">
    <source>
        <dbReference type="ARBA" id="ARBA00022801"/>
    </source>
</evidence>
<keyword evidence="11" id="KW-0961">Cell wall biogenesis/degradation</keyword>
<evidence type="ECO:0000256" key="16">
    <source>
        <dbReference type="PROSITE-ProRule" id="PRU10052"/>
    </source>
</evidence>
<evidence type="ECO:0000256" key="8">
    <source>
        <dbReference type="ARBA" id="ARBA00023180"/>
    </source>
</evidence>
<evidence type="ECO:0000256" key="1">
    <source>
        <dbReference type="ARBA" id="ARBA00004613"/>
    </source>
</evidence>
<evidence type="ECO:0000256" key="4">
    <source>
        <dbReference type="ARBA" id="ARBA00022729"/>
    </source>
</evidence>
<dbReference type="GO" id="GO:0047911">
    <property type="term" value="F:galacturan 1,4-alpha-galacturonidase activity"/>
    <property type="evidence" value="ECO:0007669"/>
    <property type="project" value="UniProtKB-EC"/>
</dbReference>
<evidence type="ECO:0000256" key="12">
    <source>
        <dbReference type="ARBA" id="ARBA00023326"/>
    </source>
</evidence>
<dbReference type="InterPro" id="IPR011050">
    <property type="entry name" value="Pectin_lyase_fold/virulence"/>
</dbReference>
<dbReference type="Proteomes" id="UP000054166">
    <property type="component" value="Unassembled WGS sequence"/>
</dbReference>
<dbReference type="PANTHER" id="PTHR31736">
    <property type="match status" value="1"/>
</dbReference>
<evidence type="ECO:0000256" key="10">
    <source>
        <dbReference type="ARBA" id="ARBA00023295"/>
    </source>
</evidence>
<protein>
    <recommendedName>
        <fullName evidence="14">galacturonan 1,4-alpha-galacturonidase</fullName>
        <ecNumber evidence="14">3.2.1.67</ecNumber>
    </recommendedName>
</protein>
<evidence type="ECO:0000256" key="18">
    <source>
        <dbReference type="SAM" id="SignalP"/>
    </source>
</evidence>
<dbReference type="STRING" id="765440.A0A0C3B7G9"/>
<keyword evidence="8" id="KW-0325">Glycoprotein</keyword>
<dbReference type="GO" id="GO:0071555">
    <property type="term" value="P:cell wall organization"/>
    <property type="evidence" value="ECO:0007669"/>
    <property type="project" value="UniProtKB-KW"/>
</dbReference>
<dbReference type="SMART" id="SM00710">
    <property type="entry name" value="PbH1"/>
    <property type="match status" value="4"/>
</dbReference>
<dbReference type="PROSITE" id="PS00502">
    <property type="entry name" value="POLYGALACTURONASE"/>
    <property type="match status" value="1"/>
</dbReference>
<dbReference type="InterPro" id="IPR000743">
    <property type="entry name" value="Glyco_hydro_28"/>
</dbReference>
<dbReference type="InterPro" id="IPR006626">
    <property type="entry name" value="PbH1"/>
</dbReference>
<evidence type="ECO:0000256" key="15">
    <source>
        <dbReference type="ARBA" id="ARBA00048766"/>
    </source>
</evidence>
<keyword evidence="12" id="KW-0624">Polysaccharide degradation</keyword>
<evidence type="ECO:0000256" key="9">
    <source>
        <dbReference type="ARBA" id="ARBA00023277"/>
    </source>
</evidence>
<keyword evidence="9" id="KW-0119">Carbohydrate metabolism</keyword>
<dbReference type="GO" id="GO:0045490">
    <property type="term" value="P:pectin catabolic process"/>
    <property type="evidence" value="ECO:0007669"/>
    <property type="project" value="UniProtKB-ARBA"/>
</dbReference>
<dbReference type="OrthoDB" id="187139at2759"/>
<feature type="active site" evidence="16">
    <location>
        <position position="263"/>
    </location>
</feature>
<evidence type="ECO:0000256" key="7">
    <source>
        <dbReference type="ARBA" id="ARBA00023157"/>
    </source>
</evidence>